<dbReference type="InterPro" id="IPR011990">
    <property type="entry name" value="TPR-like_helical_dom_sf"/>
</dbReference>
<keyword evidence="11" id="KW-0115">cAMP biosynthesis</keyword>
<evidence type="ECO:0000256" key="15">
    <source>
        <dbReference type="ARBA" id="ARBA00032637"/>
    </source>
</evidence>
<dbReference type="PROSITE" id="PS00452">
    <property type="entry name" value="GUANYLATE_CYCLASE_1"/>
    <property type="match status" value="1"/>
</dbReference>
<evidence type="ECO:0000256" key="4">
    <source>
        <dbReference type="ARBA" id="ARBA00021420"/>
    </source>
</evidence>
<sequence>MRFYILYIKISLLCSFVLLLSTMIMAQEQKIADSLTVIYKKGNLNKMDKFELLRNLSFNEINDLDLSLRYADELIALSSAENNYLYLHRGYYQKGNKHRLAGDLNKSLAAFFKSATAATKAKYTVGEGVSYSAIADVYSVMGNAKNAELYYTKAIALLRTTDNAIALASALLNAGDDSFRNKKYDKALVYFNESGALFKKADYLIGTAYNLGNIGKVYAEQGRDKLAMINITEAINMLEVYQDYYGISDYLINIAEIYSKRNDWPTAVHYAKRSLELAQKYGLKEQVSVSNLKLSELYEKVGNTSQSLKYYKDHITYRDSVTNLKAVQQMADLRTNFEVSKKQVQVDLLKKDQEIQHLKTKRQRNLIYAIGFSSFLIMLLAIGLYRRYKFIKETKVIIEEEKKRSDTLLLNILPEETAHELKQNGRVEAKKFESVTVLFTDFKSFTQYANILSPEKLVESIDYYFSKFDVIMEKYGLEKIKTVGDSYMCAGGLPFPTKDHAQKMILAALEINDFVKTSLTDNSNCQTRFEIRIGINSGPVVAGVVGSKKFSYDIWGDTVNIASRMESNSEEGRINISENTYALIKDSFACEYRGEIEVKNIGRMKMYFVNEIRNI</sequence>
<keyword evidence="5 18" id="KW-0812">Transmembrane</keyword>
<dbReference type="GO" id="GO:0005886">
    <property type="term" value="C:plasma membrane"/>
    <property type="evidence" value="ECO:0007669"/>
    <property type="project" value="UniProtKB-ARBA"/>
</dbReference>
<comment type="similarity">
    <text evidence="17">Belongs to the adenylyl cyclase class-4/guanylyl cyclase family.</text>
</comment>
<dbReference type="GO" id="GO:0005524">
    <property type="term" value="F:ATP binding"/>
    <property type="evidence" value="ECO:0007669"/>
    <property type="project" value="UniProtKB-KW"/>
</dbReference>
<feature type="chain" id="PRO_5010336666" description="Adenylate cyclase" evidence="19">
    <location>
        <begin position="27"/>
        <end position="615"/>
    </location>
</feature>
<evidence type="ECO:0000256" key="6">
    <source>
        <dbReference type="ARBA" id="ARBA00022723"/>
    </source>
</evidence>
<comment type="subcellular location">
    <subcellularLocation>
        <location evidence="2">Membrane</location>
    </subcellularLocation>
</comment>
<dbReference type="SUPFAM" id="SSF55073">
    <property type="entry name" value="Nucleotide cyclase"/>
    <property type="match status" value="1"/>
</dbReference>
<dbReference type="Gene3D" id="1.25.40.10">
    <property type="entry name" value="Tetratricopeptide repeat domain"/>
    <property type="match status" value="1"/>
</dbReference>
<dbReference type="Pfam" id="PF13176">
    <property type="entry name" value="TPR_7"/>
    <property type="match status" value="1"/>
</dbReference>
<evidence type="ECO:0000313" key="22">
    <source>
        <dbReference type="Proteomes" id="UP000183658"/>
    </source>
</evidence>
<evidence type="ECO:0000256" key="9">
    <source>
        <dbReference type="ARBA" id="ARBA00022842"/>
    </source>
</evidence>
<dbReference type="FunFam" id="3.30.70.1230:FF:000033">
    <property type="entry name" value="Adenylate cyclase"/>
    <property type="match status" value="1"/>
</dbReference>
<evidence type="ECO:0000256" key="3">
    <source>
        <dbReference type="ARBA" id="ARBA00012201"/>
    </source>
</evidence>
<evidence type="ECO:0000313" key="21">
    <source>
        <dbReference type="EMBL" id="SEQ90184.1"/>
    </source>
</evidence>
<dbReference type="InterPro" id="IPR018297">
    <property type="entry name" value="A/G_cyclase_CS"/>
</dbReference>
<name>A0A1H9JTW0_FLAFI</name>
<keyword evidence="12 18" id="KW-0472">Membrane</keyword>
<evidence type="ECO:0000256" key="8">
    <source>
        <dbReference type="ARBA" id="ARBA00022840"/>
    </source>
</evidence>
<keyword evidence="8" id="KW-0067">ATP-binding</keyword>
<reference evidence="22" key="1">
    <citation type="submission" date="2016-10" db="EMBL/GenBank/DDBJ databases">
        <authorList>
            <person name="Varghese N."/>
            <person name="Submissions S."/>
        </authorList>
    </citation>
    <scope>NUCLEOTIDE SEQUENCE [LARGE SCALE GENOMIC DNA]</scope>
    <source>
        <strain evidence="22">DSM 15719</strain>
    </source>
</reference>
<protein>
    <recommendedName>
        <fullName evidence="4">Adenylate cyclase</fullName>
        <ecNumber evidence="3">4.6.1.1</ecNumber>
    </recommendedName>
    <alternativeName>
        <fullName evidence="14">ATP pyrophosphate-lyase</fullName>
    </alternativeName>
    <alternativeName>
        <fullName evidence="15">Adenylyl cyclase</fullName>
    </alternativeName>
</protein>
<dbReference type="SMART" id="SM00044">
    <property type="entry name" value="CYCc"/>
    <property type="match status" value="1"/>
</dbReference>
<dbReference type="GO" id="GO:0035556">
    <property type="term" value="P:intracellular signal transduction"/>
    <property type="evidence" value="ECO:0007669"/>
    <property type="project" value="InterPro"/>
</dbReference>
<dbReference type="GO" id="GO:0046872">
    <property type="term" value="F:metal ion binding"/>
    <property type="evidence" value="ECO:0007669"/>
    <property type="project" value="UniProtKB-KW"/>
</dbReference>
<evidence type="ECO:0000256" key="17">
    <source>
        <dbReference type="RuleBase" id="RU000405"/>
    </source>
</evidence>
<evidence type="ECO:0000256" key="16">
    <source>
        <dbReference type="ARBA" id="ARBA00064436"/>
    </source>
</evidence>
<evidence type="ECO:0000256" key="19">
    <source>
        <dbReference type="SAM" id="SignalP"/>
    </source>
</evidence>
<dbReference type="EMBL" id="FOFZ01000005">
    <property type="protein sequence ID" value="SEQ90184.1"/>
    <property type="molecule type" value="Genomic_DNA"/>
</dbReference>
<evidence type="ECO:0000256" key="5">
    <source>
        <dbReference type="ARBA" id="ARBA00022692"/>
    </source>
</evidence>
<organism evidence="21 22">
    <name type="scientific">Flavobacterium frigoris</name>
    <dbReference type="NCBI Taxonomy" id="229204"/>
    <lineage>
        <taxon>Bacteria</taxon>
        <taxon>Pseudomonadati</taxon>
        <taxon>Bacteroidota</taxon>
        <taxon>Flavobacteriia</taxon>
        <taxon>Flavobacteriales</taxon>
        <taxon>Flavobacteriaceae</taxon>
        <taxon>Flavobacterium</taxon>
    </lineage>
</organism>
<dbReference type="PANTHER" id="PTHR11920">
    <property type="entry name" value="GUANYLYL CYCLASE"/>
    <property type="match status" value="1"/>
</dbReference>
<keyword evidence="22" id="KW-1185">Reference proteome</keyword>
<dbReference type="InterPro" id="IPR019734">
    <property type="entry name" value="TPR_rpt"/>
</dbReference>
<dbReference type="InterPro" id="IPR029787">
    <property type="entry name" value="Nucleotide_cyclase"/>
</dbReference>
<keyword evidence="10 18" id="KW-1133">Transmembrane helix</keyword>
<dbReference type="Gene3D" id="3.30.70.1230">
    <property type="entry name" value="Nucleotide cyclase"/>
    <property type="match status" value="1"/>
</dbReference>
<feature type="domain" description="Guanylate cyclase" evidence="20">
    <location>
        <begin position="436"/>
        <end position="566"/>
    </location>
</feature>
<dbReference type="Proteomes" id="UP000183658">
    <property type="component" value="Unassembled WGS sequence"/>
</dbReference>
<dbReference type="OrthoDB" id="9806704at2"/>
<keyword evidence="7" id="KW-0547">Nucleotide-binding</keyword>
<dbReference type="RefSeq" id="WP_074723078.1">
    <property type="nucleotide sequence ID" value="NZ_FOFZ01000005.1"/>
</dbReference>
<dbReference type="AlphaFoldDB" id="A0A1H9JTW0"/>
<proteinExistence type="inferred from homology"/>
<feature type="transmembrane region" description="Helical" evidence="18">
    <location>
        <begin position="366"/>
        <end position="385"/>
    </location>
</feature>
<evidence type="ECO:0000256" key="18">
    <source>
        <dbReference type="SAM" id="Phobius"/>
    </source>
</evidence>
<comment type="catalytic activity">
    <reaction evidence="1">
        <text>ATP = 3',5'-cyclic AMP + diphosphate</text>
        <dbReference type="Rhea" id="RHEA:15389"/>
        <dbReference type="ChEBI" id="CHEBI:30616"/>
        <dbReference type="ChEBI" id="CHEBI:33019"/>
        <dbReference type="ChEBI" id="CHEBI:58165"/>
        <dbReference type="EC" id="4.6.1.1"/>
    </reaction>
</comment>
<evidence type="ECO:0000256" key="1">
    <source>
        <dbReference type="ARBA" id="ARBA00001593"/>
    </source>
</evidence>
<dbReference type="PANTHER" id="PTHR11920:SF335">
    <property type="entry name" value="GUANYLATE CYCLASE"/>
    <property type="match status" value="1"/>
</dbReference>
<dbReference type="InterPro" id="IPR050401">
    <property type="entry name" value="Cyclic_nucleotide_synthase"/>
</dbReference>
<dbReference type="GO" id="GO:0004016">
    <property type="term" value="F:adenylate cyclase activity"/>
    <property type="evidence" value="ECO:0007669"/>
    <property type="project" value="UniProtKB-EC"/>
</dbReference>
<accession>A0A1H9JTW0</accession>
<feature type="signal peptide" evidence="19">
    <location>
        <begin position="1"/>
        <end position="26"/>
    </location>
</feature>
<evidence type="ECO:0000256" key="7">
    <source>
        <dbReference type="ARBA" id="ARBA00022741"/>
    </source>
</evidence>
<evidence type="ECO:0000256" key="10">
    <source>
        <dbReference type="ARBA" id="ARBA00022989"/>
    </source>
</evidence>
<dbReference type="InterPro" id="IPR001054">
    <property type="entry name" value="A/G_cyclase"/>
</dbReference>
<dbReference type="Pfam" id="PF00211">
    <property type="entry name" value="Guanylate_cyc"/>
    <property type="match status" value="1"/>
</dbReference>
<evidence type="ECO:0000256" key="14">
    <source>
        <dbReference type="ARBA" id="ARBA00032597"/>
    </source>
</evidence>
<keyword evidence="6" id="KW-0479">Metal-binding</keyword>
<dbReference type="PROSITE" id="PS50125">
    <property type="entry name" value="GUANYLATE_CYCLASE_2"/>
    <property type="match status" value="1"/>
</dbReference>
<keyword evidence="9" id="KW-0460">Magnesium</keyword>
<comment type="subunit">
    <text evidence="16">Homodimer. Can also exist as monomer.</text>
</comment>
<evidence type="ECO:0000256" key="2">
    <source>
        <dbReference type="ARBA" id="ARBA00004370"/>
    </source>
</evidence>
<evidence type="ECO:0000259" key="20">
    <source>
        <dbReference type="PROSITE" id="PS50125"/>
    </source>
</evidence>
<evidence type="ECO:0000256" key="12">
    <source>
        <dbReference type="ARBA" id="ARBA00023136"/>
    </source>
</evidence>
<dbReference type="EC" id="4.6.1.1" evidence="3"/>
<keyword evidence="19" id="KW-0732">Signal</keyword>
<keyword evidence="13 17" id="KW-0456">Lyase</keyword>
<dbReference type="CDD" id="cd07302">
    <property type="entry name" value="CHD"/>
    <property type="match status" value="1"/>
</dbReference>
<dbReference type="SMART" id="SM00028">
    <property type="entry name" value="TPR"/>
    <property type="match status" value="6"/>
</dbReference>
<dbReference type="GO" id="GO:0006171">
    <property type="term" value="P:cAMP biosynthetic process"/>
    <property type="evidence" value="ECO:0007669"/>
    <property type="project" value="UniProtKB-KW"/>
</dbReference>
<gene>
    <name evidence="21" type="ORF">SAMN05444355_10554</name>
</gene>
<evidence type="ECO:0000256" key="11">
    <source>
        <dbReference type="ARBA" id="ARBA00022998"/>
    </source>
</evidence>
<evidence type="ECO:0000256" key="13">
    <source>
        <dbReference type="ARBA" id="ARBA00023239"/>
    </source>
</evidence>
<dbReference type="SUPFAM" id="SSF48452">
    <property type="entry name" value="TPR-like"/>
    <property type="match status" value="2"/>
</dbReference>